<proteinExistence type="inferred from homology"/>
<evidence type="ECO:0000256" key="1">
    <source>
        <dbReference type="ARBA" id="ARBA00004141"/>
    </source>
</evidence>
<keyword evidence="5 8" id="KW-1133">Transmembrane helix</keyword>
<dbReference type="GO" id="GO:0016020">
    <property type="term" value="C:membrane"/>
    <property type="evidence" value="ECO:0007669"/>
    <property type="project" value="UniProtKB-SubCell"/>
</dbReference>
<feature type="transmembrane region" description="Helical" evidence="8">
    <location>
        <begin position="270"/>
        <end position="289"/>
    </location>
</feature>
<sequence length="572" mass="63851">MSRQRIELPSLSSSSARKPTASFPRNTASVSGRRRLEDGGYTAYDASEGNALRPGGAVNLWSRDYCGLIVQYASVGIIYGALPATVYPFLTNYLNMEGTQITSAKMMLMLPWSLKAFYGILTDCIAIGGYRRRPYIVFGWTIAVSVCLYMGSMDAGPPYFPHAKYGHMSTTEWTPEIRATFNTHARAVGSTYIILMMTAAFGYLCAVVATDGIMVSLAQREPQEVRGRTQTISYLVRTIFVTFSNVLVGFTLNSEHYGGTFNFSLSFNKIMLIVGIMCSPAIPITWFFIKEEKHPGHKMKPYLRNFWRILQTRVVYQVIANKFFGGIFNSFMVTCNDIVERNWARTEPINEKFFMVIGNILYSTTLWVTGKFGLAWNWRTMQIVTVLTVVMLDCLTSLLTVWDVVRSQWFWLGIPLAEYLPQAIGTIIASYVVVELAEEGSESAMYGLLTSSANIGSPFASTLAKAVDSHFDVTNEDIQSDTLHVRQQATYVYVIRYSMNILGLAWIPLLPKQKADAQRLKKTGGSSWWMGLFTATYLVFAILWALVVNVLSVLPQTSCLSFAGGKGCSVTK</sequence>
<dbReference type="PANTHER" id="PTHR31585">
    <property type="entry name" value="FOLATE-BIOPTERIN TRANSPORTER 1, CHLOROPLASTIC"/>
    <property type="match status" value="1"/>
</dbReference>
<evidence type="ECO:0000313" key="10">
    <source>
        <dbReference type="Proteomes" id="UP000053237"/>
    </source>
</evidence>
<evidence type="ECO:0000256" key="5">
    <source>
        <dbReference type="ARBA" id="ARBA00022989"/>
    </source>
</evidence>
<evidence type="ECO:0000256" key="6">
    <source>
        <dbReference type="ARBA" id="ARBA00023136"/>
    </source>
</evidence>
<dbReference type="Pfam" id="PF03092">
    <property type="entry name" value="BT1"/>
    <property type="match status" value="1"/>
</dbReference>
<dbReference type="EMBL" id="CAIX01000142">
    <property type="protein sequence ID" value="CCI46811.1"/>
    <property type="molecule type" value="Genomic_DNA"/>
</dbReference>
<feature type="transmembrane region" description="Helical" evidence="8">
    <location>
        <begin position="353"/>
        <end position="376"/>
    </location>
</feature>
<evidence type="ECO:0000256" key="3">
    <source>
        <dbReference type="ARBA" id="ARBA00022448"/>
    </source>
</evidence>
<gene>
    <name evidence="9" type="ORF">BN9_077660</name>
</gene>
<organism evidence="9 10">
    <name type="scientific">Albugo candida</name>
    <dbReference type="NCBI Taxonomy" id="65357"/>
    <lineage>
        <taxon>Eukaryota</taxon>
        <taxon>Sar</taxon>
        <taxon>Stramenopiles</taxon>
        <taxon>Oomycota</taxon>
        <taxon>Peronosporomycetes</taxon>
        <taxon>Albuginales</taxon>
        <taxon>Albuginaceae</taxon>
        <taxon>Albugo</taxon>
    </lineage>
</organism>
<feature type="transmembrane region" description="Helical" evidence="8">
    <location>
        <begin position="110"/>
        <end position="128"/>
    </location>
</feature>
<evidence type="ECO:0000256" key="4">
    <source>
        <dbReference type="ARBA" id="ARBA00022692"/>
    </source>
</evidence>
<feature type="region of interest" description="Disordered" evidence="7">
    <location>
        <begin position="1"/>
        <end position="30"/>
    </location>
</feature>
<comment type="subcellular location">
    <subcellularLocation>
        <location evidence="1">Membrane</location>
        <topology evidence="1">Multi-pass membrane protein</topology>
    </subcellularLocation>
</comment>
<keyword evidence="6 8" id="KW-0472">Membrane</keyword>
<evidence type="ECO:0000256" key="2">
    <source>
        <dbReference type="ARBA" id="ARBA00007015"/>
    </source>
</evidence>
<reference evidence="9 10" key="1">
    <citation type="submission" date="2012-05" db="EMBL/GenBank/DDBJ databases">
        <title>Recombination and specialization in a pathogen metapopulation.</title>
        <authorList>
            <person name="Gardiner A."/>
            <person name="Kemen E."/>
            <person name="Schultz-Larsen T."/>
            <person name="MacLean D."/>
            <person name="Van Oosterhout C."/>
            <person name="Jones J.D.G."/>
        </authorList>
    </citation>
    <scope>NUCLEOTIDE SEQUENCE [LARGE SCALE GENOMIC DNA]</scope>
    <source>
        <strain evidence="9 10">Ac Nc2</strain>
    </source>
</reference>
<dbReference type="Gene3D" id="1.20.1250.20">
    <property type="entry name" value="MFS general substrate transporter like domains"/>
    <property type="match status" value="1"/>
</dbReference>
<dbReference type="STRING" id="65357.A0A024GJB3"/>
<dbReference type="Proteomes" id="UP000053237">
    <property type="component" value="Unassembled WGS sequence"/>
</dbReference>
<dbReference type="InterPro" id="IPR039309">
    <property type="entry name" value="BT1"/>
</dbReference>
<dbReference type="SUPFAM" id="SSF103473">
    <property type="entry name" value="MFS general substrate transporter"/>
    <property type="match status" value="1"/>
</dbReference>
<keyword evidence="3" id="KW-0813">Transport</keyword>
<dbReference type="InParanoid" id="A0A024GJB3"/>
<keyword evidence="10" id="KW-1185">Reference proteome</keyword>
<feature type="transmembrane region" description="Helical" evidence="8">
    <location>
        <begin position="490"/>
        <end position="507"/>
    </location>
</feature>
<dbReference type="PANTHER" id="PTHR31585:SF53">
    <property type="entry name" value="TRANSMEMBRANE PROTEIN"/>
    <property type="match status" value="1"/>
</dbReference>
<feature type="transmembrane region" description="Helical" evidence="8">
    <location>
        <begin position="383"/>
        <end position="402"/>
    </location>
</feature>
<feature type="transmembrane region" description="Helical" evidence="8">
    <location>
        <begin position="528"/>
        <end position="547"/>
    </location>
</feature>
<dbReference type="InterPro" id="IPR036259">
    <property type="entry name" value="MFS_trans_sf"/>
</dbReference>
<dbReference type="AlphaFoldDB" id="A0A024GJB3"/>
<name>A0A024GJB3_9STRA</name>
<dbReference type="OrthoDB" id="754047at2759"/>
<keyword evidence="4 8" id="KW-0812">Transmembrane</keyword>
<evidence type="ECO:0000256" key="7">
    <source>
        <dbReference type="SAM" id="MobiDB-lite"/>
    </source>
</evidence>
<evidence type="ECO:0000313" key="9">
    <source>
        <dbReference type="EMBL" id="CCI46811.1"/>
    </source>
</evidence>
<feature type="transmembrane region" description="Helical" evidence="8">
    <location>
        <begin position="135"/>
        <end position="152"/>
    </location>
</feature>
<protein>
    <recommendedName>
        <fullName evidence="11">Transmembrane protein</fullName>
    </recommendedName>
</protein>
<comment type="similarity">
    <text evidence="2">Belongs to the major facilitator superfamily. Folate-biopterin transporter (TC 2.A.71) family.</text>
</comment>
<feature type="transmembrane region" description="Helical" evidence="8">
    <location>
        <begin position="69"/>
        <end position="90"/>
    </location>
</feature>
<accession>A0A024GJB3</accession>
<feature type="transmembrane region" description="Helical" evidence="8">
    <location>
        <begin position="234"/>
        <end position="250"/>
    </location>
</feature>
<feature type="transmembrane region" description="Helical" evidence="8">
    <location>
        <begin position="192"/>
        <end position="213"/>
    </location>
</feature>
<comment type="caution">
    <text evidence="9">The sequence shown here is derived from an EMBL/GenBank/DDBJ whole genome shotgun (WGS) entry which is preliminary data.</text>
</comment>
<feature type="compositionally biased region" description="Polar residues" evidence="7">
    <location>
        <begin position="10"/>
        <end position="30"/>
    </location>
</feature>
<evidence type="ECO:0008006" key="11">
    <source>
        <dbReference type="Google" id="ProtNLM"/>
    </source>
</evidence>
<evidence type="ECO:0000256" key="8">
    <source>
        <dbReference type="SAM" id="Phobius"/>
    </source>
</evidence>